<sequence>MEVARRDDVTPTGNPRGRPVAPAHGFGRHRDRGRPAPPALVEQHRTVRFGHMGSGRSDPAAHRPIPGSVPGTPDPTRHRPHPSAPGATGEAITGFLADLP</sequence>
<dbReference type="eggNOG" id="COG2267">
    <property type="taxonomic scope" value="Bacteria"/>
</dbReference>
<dbReference type="EMBL" id="CP009438">
    <property type="protein sequence ID" value="AIR96395.1"/>
    <property type="molecule type" value="Genomic_DNA"/>
</dbReference>
<dbReference type="SUPFAM" id="SSF53474">
    <property type="entry name" value="alpha/beta-Hydrolases"/>
    <property type="match status" value="1"/>
</dbReference>
<evidence type="ECO:0000256" key="1">
    <source>
        <dbReference type="SAM" id="MobiDB-lite"/>
    </source>
</evidence>
<gene>
    <name evidence="2" type="ORF">SGLAU_01835</name>
</gene>
<dbReference type="STRING" id="1907.SGLAU_01835"/>
<dbReference type="Proteomes" id="UP000029482">
    <property type="component" value="Chromosome"/>
</dbReference>
<accession>A0A089YRY4</accession>
<feature type="region of interest" description="Disordered" evidence="1">
    <location>
        <begin position="1"/>
        <end position="100"/>
    </location>
</feature>
<keyword evidence="3" id="KW-1185">Reference proteome</keyword>
<dbReference type="InterPro" id="IPR029058">
    <property type="entry name" value="AB_hydrolase_fold"/>
</dbReference>
<dbReference type="OrthoDB" id="8680283at2"/>
<proteinExistence type="predicted"/>
<dbReference type="KEGG" id="sgu:SGLAU_01835"/>
<evidence type="ECO:0000313" key="3">
    <source>
        <dbReference type="Proteomes" id="UP000029482"/>
    </source>
</evidence>
<reference evidence="3" key="1">
    <citation type="journal article" date="2015" name="J. Biotechnol.">
        <title>Complete genome sequence of the actinobacterium Streptomyces glaucescens GLA.O (DSM 40922) consisting of a linear chromosome and one linear plasmid.</title>
        <authorList>
            <person name="Ortseifen V."/>
            <person name="Winkler A."/>
            <person name="Albersmeier A."/>
            <person name="Wendler S."/>
            <person name="Puhler A."/>
            <person name="Kalinowski J."/>
            <person name="Ruckert C."/>
        </authorList>
    </citation>
    <scope>NUCLEOTIDE SEQUENCE [LARGE SCALE GENOMIC DNA]</scope>
    <source>
        <strain evidence="3">DSM 40922 / GLA O</strain>
    </source>
</reference>
<dbReference type="RefSeq" id="WP_043497731.1">
    <property type="nucleotide sequence ID" value="NZ_CP009438.1"/>
</dbReference>
<dbReference type="HOGENOM" id="CLU_2304424_0_0_11"/>
<organism evidence="2 3">
    <name type="scientific">Streptomyces glaucescens</name>
    <dbReference type="NCBI Taxonomy" id="1907"/>
    <lineage>
        <taxon>Bacteria</taxon>
        <taxon>Bacillati</taxon>
        <taxon>Actinomycetota</taxon>
        <taxon>Actinomycetes</taxon>
        <taxon>Kitasatosporales</taxon>
        <taxon>Streptomycetaceae</taxon>
        <taxon>Streptomyces</taxon>
    </lineage>
</organism>
<evidence type="ECO:0000313" key="2">
    <source>
        <dbReference type="EMBL" id="AIR96395.1"/>
    </source>
</evidence>
<protein>
    <submittedName>
        <fullName evidence="2">Uncharacterized protein</fullName>
    </submittedName>
</protein>
<dbReference type="AlphaFoldDB" id="A0A089YRY4"/>
<name>A0A089YRY4_STRGA</name>